<dbReference type="Proteomes" id="UP001457282">
    <property type="component" value="Unassembled WGS sequence"/>
</dbReference>
<comment type="similarity">
    <text evidence="1 4">Belongs to the glycosyl hydrolase 5 (cellulase A) family.</text>
</comment>
<organism evidence="6 7">
    <name type="scientific">Rubus argutus</name>
    <name type="common">Southern blackberry</name>
    <dbReference type="NCBI Taxonomy" id="59490"/>
    <lineage>
        <taxon>Eukaryota</taxon>
        <taxon>Viridiplantae</taxon>
        <taxon>Streptophyta</taxon>
        <taxon>Embryophyta</taxon>
        <taxon>Tracheophyta</taxon>
        <taxon>Spermatophyta</taxon>
        <taxon>Magnoliopsida</taxon>
        <taxon>eudicotyledons</taxon>
        <taxon>Gunneridae</taxon>
        <taxon>Pentapetalae</taxon>
        <taxon>rosids</taxon>
        <taxon>fabids</taxon>
        <taxon>Rosales</taxon>
        <taxon>Rosaceae</taxon>
        <taxon>Rosoideae</taxon>
        <taxon>Rosoideae incertae sedis</taxon>
        <taxon>Rubus</taxon>
    </lineage>
</organism>
<keyword evidence="7" id="KW-1185">Reference proteome</keyword>
<dbReference type="SUPFAM" id="SSF51445">
    <property type="entry name" value="(Trans)glycosidases"/>
    <property type="match status" value="1"/>
</dbReference>
<dbReference type="GO" id="GO:0051015">
    <property type="term" value="F:actin filament binding"/>
    <property type="evidence" value="ECO:0007669"/>
    <property type="project" value="InterPro"/>
</dbReference>
<dbReference type="GO" id="GO:0015629">
    <property type="term" value="C:actin cytoskeleton"/>
    <property type="evidence" value="ECO:0007669"/>
    <property type="project" value="TreeGrafter"/>
</dbReference>
<dbReference type="Pfam" id="PF00150">
    <property type="entry name" value="Cellulase"/>
    <property type="match status" value="1"/>
</dbReference>
<dbReference type="GO" id="GO:0051017">
    <property type="term" value="P:actin filament bundle assembly"/>
    <property type="evidence" value="ECO:0007669"/>
    <property type="project" value="TreeGrafter"/>
</dbReference>
<accession>A0AAW1YM06</accession>
<dbReference type="GO" id="GO:0000272">
    <property type="term" value="P:polysaccharide catabolic process"/>
    <property type="evidence" value="ECO:0007669"/>
    <property type="project" value="InterPro"/>
</dbReference>
<dbReference type="GO" id="GO:0016477">
    <property type="term" value="P:cell migration"/>
    <property type="evidence" value="ECO:0007669"/>
    <property type="project" value="TreeGrafter"/>
</dbReference>
<feature type="domain" description="Glycoside hydrolase family 5" evidence="5">
    <location>
        <begin position="3"/>
        <end position="136"/>
    </location>
</feature>
<dbReference type="Gene3D" id="3.20.20.80">
    <property type="entry name" value="Glycosidases"/>
    <property type="match status" value="2"/>
</dbReference>
<evidence type="ECO:0000256" key="3">
    <source>
        <dbReference type="ARBA" id="ARBA00023295"/>
    </source>
</evidence>
<gene>
    <name evidence="6" type="ORF">M0R45_005178</name>
</gene>
<reference evidence="6 7" key="1">
    <citation type="journal article" date="2023" name="G3 (Bethesda)">
        <title>A chromosome-length genome assembly and annotation of blackberry (Rubus argutus, cv. 'Hillquist').</title>
        <authorList>
            <person name="Bruna T."/>
            <person name="Aryal R."/>
            <person name="Dudchenko O."/>
            <person name="Sargent D.J."/>
            <person name="Mead D."/>
            <person name="Buti M."/>
            <person name="Cavallini A."/>
            <person name="Hytonen T."/>
            <person name="Andres J."/>
            <person name="Pham M."/>
            <person name="Weisz D."/>
            <person name="Mascagni F."/>
            <person name="Usai G."/>
            <person name="Natali L."/>
            <person name="Bassil N."/>
            <person name="Fernandez G.E."/>
            <person name="Lomsadze A."/>
            <person name="Armour M."/>
            <person name="Olukolu B."/>
            <person name="Poorten T."/>
            <person name="Britton C."/>
            <person name="Davik J."/>
            <person name="Ashrafi H."/>
            <person name="Aiden E.L."/>
            <person name="Borodovsky M."/>
            <person name="Worthington M."/>
        </authorList>
    </citation>
    <scope>NUCLEOTIDE SEQUENCE [LARGE SCALE GENOMIC DNA]</scope>
    <source>
        <strain evidence="6">PI 553951</strain>
    </source>
</reference>
<dbReference type="AlphaFoldDB" id="A0AAW1YM06"/>
<dbReference type="InterPro" id="IPR001547">
    <property type="entry name" value="Glyco_hydro_5"/>
</dbReference>
<dbReference type="PANTHER" id="PTHR10551">
    <property type="entry name" value="FASCIN"/>
    <property type="match status" value="1"/>
</dbReference>
<evidence type="ECO:0000313" key="6">
    <source>
        <dbReference type="EMBL" id="KAK9949661.1"/>
    </source>
</evidence>
<name>A0AAW1YM06_RUBAR</name>
<dbReference type="InterPro" id="IPR010431">
    <property type="entry name" value="Fascin"/>
</dbReference>
<sequence>MSSNGLNSVRIPVGWWIAYDPTPPTPFVGGSLQALDNAFTWAQKYGMKVIIDLHAVQGSQNGLDHSATRDGYLEWGDSNIQDTLKVIDFLAARYSKNPALGAIELLNEPWAPGVTLDTLKKYYRAGYDAVRNHSPNVHFYSVYEPEFDKFNVEENIQYIHKQRASSLSTMKASNGLPLTFVGEWVAEFKQPPTGSSSEDNYRRFAKAQIEVYGNATFGWAYWSYRCSQPHWSLRHMIDSGIINLRK</sequence>
<keyword evidence="3 4" id="KW-0326">Glycosidase</keyword>
<proteinExistence type="inferred from homology"/>
<comment type="caution">
    <text evidence="6">The sequence shown here is derived from an EMBL/GenBank/DDBJ whole genome shotgun (WGS) entry which is preliminary data.</text>
</comment>
<evidence type="ECO:0000256" key="2">
    <source>
        <dbReference type="ARBA" id="ARBA00022801"/>
    </source>
</evidence>
<dbReference type="GO" id="GO:0004553">
    <property type="term" value="F:hydrolase activity, hydrolyzing O-glycosyl compounds"/>
    <property type="evidence" value="ECO:0007669"/>
    <property type="project" value="InterPro"/>
</dbReference>
<evidence type="ECO:0000256" key="1">
    <source>
        <dbReference type="ARBA" id="ARBA00005641"/>
    </source>
</evidence>
<dbReference type="PANTHER" id="PTHR10551:SF13">
    <property type="entry name" value="GLUCAN 1,3-BETA-GLUCOSIDASE ARB_04467-RELATED"/>
    <property type="match status" value="1"/>
</dbReference>
<dbReference type="GO" id="GO:0007163">
    <property type="term" value="P:establishment or maintenance of cell polarity"/>
    <property type="evidence" value="ECO:0007669"/>
    <property type="project" value="TreeGrafter"/>
</dbReference>
<protein>
    <recommendedName>
        <fullName evidence="5">Glycoside hydrolase family 5 domain-containing protein</fullName>
    </recommendedName>
</protein>
<evidence type="ECO:0000256" key="4">
    <source>
        <dbReference type="RuleBase" id="RU361153"/>
    </source>
</evidence>
<dbReference type="GO" id="GO:0005737">
    <property type="term" value="C:cytoplasm"/>
    <property type="evidence" value="ECO:0007669"/>
    <property type="project" value="TreeGrafter"/>
</dbReference>
<evidence type="ECO:0000313" key="7">
    <source>
        <dbReference type="Proteomes" id="UP001457282"/>
    </source>
</evidence>
<dbReference type="EMBL" id="JBEDUW010000001">
    <property type="protein sequence ID" value="KAK9949661.1"/>
    <property type="molecule type" value="Genomic_DNA"/>
</dbReference>
<dbReference type="InterPro" id="IPR017853">
    <property type="entry name" value="GH"/>
</dbReference>
<keyword evidence="2 4" id="KW-0378">Hydrolase</keyword>
<evidence type="ECO:0000259" key="5">
    <source>
        <dbReference type="Pfam" id="PF00150"/>
    </source>
</evidence>